<protein>
    <submittedName>
        <fullName evidence="3">Carbohydrate esterase family 16 protein</fullName>
    </submittedName>
</protein>
<dbReference type="PANTHER" id="PTHR45648">
    <property type="entry name" value="GDSL LIPASE/ACYLHYDROLASE FAMILY PROTEIN (AFU_ORTHOLOGUE AFUA_4G14700)"/>
    <property type="match status" value="1"/>
</dbReference>
<proteinExistence type="predicted"/>
<dbReference type="CDD" id="cd01846">
    <property type="entry name" value="fatty_acyltransferase_like"/>
    <property type="match status" value="1"/>
</dbReference>
<evidence type="ECO:0000313" key="3">
    <source>
        <dbReference type="EMBL" id="KAF1993818.1"/>
    </source>
</evidence>
<keyword evidence="2" id="KW-0732">Signal</keyword>
<sequence>MLVQPAVGLLLATYVSALPSRQKPFDFKKLKALVAFGDSYTYVQGLLGHTNYTYIGDEFNISFTPQELFSNRIVQNQTGTAEGGPNWVEYLTNCGVEPGFHDPRKCKIELWDFAFAGADISTTLTPLHHNFTVSLERQIEQFVRYGNPALSPHITKKHTLVALWIGINDINDLAKQQPKNTSFAPLYENLQIQQFSLVQKIYDLGYRQFLFMNLPPLNRNPAPAVNASTVATFNSILASHATAFQSSHPDTRILQYDANSVLNDVLDDYAQYGYKNVTSFCPGYNQPDIAINPSKYGCTPLDTYFWYNSGHMTSKTHEVLAGFLGKWLGVKSQ</sequence>
<evidence type="ECO:0000256" key="1">
    <source>
        <dbReference type="ARBA" id="ARBA00022801"/>
    </source>
</evidence>
<reference evidence="3" key="1">
    <citation type="journal article" date="2020" name="Stud. Mycol.">
        <title>101 Dothideomycetes genomes: a test case for predicting lifestyles and emergence of pathogens.</title>
        <authorList>
            <person name="Haridas S."/>
            <person name="Albert R."/>
            <person name="Binder M."/>
            <person name="Bloem J."/>
            <person name="Labutti K."/>
            <person name="Salamov A."/>
            <person name="Andreopoulos B."/>
            <person name="Baker S."/>
            <person name="Barry K."/>
            <person name="Bills G."/>
            <person name="Bluhm B."/>
            <person name="Cannon C."/>
            <person name="Castanera R."/>
            <person name="Culley D."/>
            <person name="Daum C."/>
            <person name="Ezra D."/>
            <person name="Gonzalez J."/>
            <person name="Henrissat B."/>
            <person name="Kuo A."/>
            <person name="Liang C."/>
            <person name="Lipzen A."/>
            <person name="Lutzoni F."/>
            <person name="Magnuson J."/>
            <person name="Mondo S."/>
            <person name="Nolan M."/>
            <person name="Ohm R."/>
            <person name="Pangilinan J."/>
            <person name="Park H.-J."/>
            <person name="Ramirez L."/>
            <person name="Alfaro M."/>
            <person name="Sun H."/>
            <person name="Tritt A."/>
            <person name="Yoshinaga Y."/>
            <person name="Zwiers L.-H."/>
            <person name="Turgeon B."/>
            <person name="Goodwin S."/>
            <person name="Spatafora J."/>
            <person name="Crous P."/>
            <person name="Grigoriev I."/>
        </authorList>
    </citation>
    <scope>NUCLEOTIDE SEQUENCE</scope>
    <source>
        <strain evidence="3">CBS 123094</strain>
    </source>
</reference>
<keyword evidence="4" id="KW-1185">Reference proteome</keyword>
<dbReference type="SUPFAM" id="SSF52266">
    <property type="entry name" value="SGNH hydrolase"/>
    <property type="match status" value="1"/>
</dbReference>
<dbReference type="InterPro" id="IPR001087">
    <property type="entry name" value="GDSL"/>
</dbReference>
<accession>A0A6A5VYP5</accession>
<evidence type="ECO:0000256" key="2">
    <source>
        <dbReference type="SAM" id="SignalP"/>
    </source>
</evidence>
<dbReference type="PANTHER" id="PTHR45648:SF85">
    <property type="entry name" value="A, PUTATIVE (AFU_ORTHOLOGUE AFUA_2G10760)-RELATED"/>
    <property type="match status" value="1"/>
</dbReference>
<keyword evidence="1" id="KW-0378">Hydrolase</keyword>
<dbReference type="Pfam" id="PF00657">
    <property type="entry name" value="Lipase_GDSL"/>
    <property type="match status" value="1"/>
</dbReference>
<evidence type="ECO:0000313" key="4">
    <source>
        <dbReference type="Proteomes" id="UP000799779"/>
    </source>
</evidence>
<feature type="signal peptide" evidence="2">
    <location>
        <begin position="1"/>
        <end position="17"/>
    </location>
</feature>
<dbReference type="GO" id="GO:0016788">
    <property type="term" value="F:hydrolase activity, acting on ester bonds"/>
    <property type="evidence" value="ECO:0007669"/>
    <property type="project" value="InterPro"/>
</dbReference>
<dbReference type="InterPro" id="IPR051058">
    <property type="entry name" value="GDSL_Est/Lipase"/>
</dbReference>
<dbReference type="Proteomes" id="UP000799779">
    <property type="component" value="Unassembled WGS sequence"/>
</dbReference>
<dbReference type="OrthoDB" id="1600564at2759"/>
<gene>
    <name evidence="3" type="ORF">P154DRAFT_476965</name>
</gene>
<dbReference type="EMBL" id="ML977685">
    <property type="protein sequence ID" value="KAF1993818.1"/>
    <property type="molecule type" value="Genomic_DNA"/>
</dbReference>
<name>A0A6A5VYP5_9PLEO</name>
<dbReference type="AlphaFoldDB" id="A0A6A5VYP5"/>
<dbReference type="InterPro" id="IPR036514">
    <property type="entry name" value="SGNH_hydro_sf"/>
</dbReference>
<dbReference type="Gene3D" id="3.40.50.1110">
    <property type="entry name" value="SGNH hydrolase"/>
    <property type="match status" value="1"/>
</dbReference>
<organism evidence="3 4">
    <name type="scientific">Amniculicola lignicola CBS 123094</name>
    <dbReference type="NCBI Taxonomy" id="1392246"/>
    <lineage>
        <taxon>Eukaryota</taxon>
        <taxon>Fungi</taxon>
        <taxon>Dikarya</taxon>
        <taxon>Ascomycota</taxon>
        <taxon>Pezizomycotina</taxon>
        <taxon>Dothideomycetes</taxon>
        <taxon>Pleosporomycetidae</taxon>
        <taxon>Pleosporales</taxon>
        <taxon>Amniculicolaceae</taxon>
        <taxon>Amniculicola</taxon>
    </lineage>
</organism>
<feature type="chain" id="PRO_5025588812" evidence="2">
    <location>
        <begin position="18"/>
        <end position="333"/>
    </location>
</feature>